<feature type="domain" description="RNase H type-1" evidence="1">
    <location>
        <begin position="269"/>
        <end position="347"/>
    </location>
</feature>
<dbReference type="InterPro" id="IPR052929">
    <property type="entry name" value="RNase_H-like_EbsB-rel"/>
</dbReference>
<keyword evidence="3" id="KW-1185">Reference proteome</keyword>
<evidence type="ECO:0000313" key="2">
    <source>
        <dbReference type="EMBL" id="KAK5839367.1"/>
    </source>
</evidence>
<sequence>MLAWGWSLLSDRHGRLGFCDLRLFNVALLSKQVWRLIHFKNTLCFKVLSSKYLASGYIFHRKNVDKLSYTWTSIATAAKTLANGFSWLVGDGISIKICNGNWGFEGLNGDSLCPTLLSDNEGLVSDLWNHNFTGWNNEKVCPRCGKEEKTLIYALKDYLKVRAILTLSDLDNRLLESDYSCGIDWIEDIMRILDMKVVADFFTTLWNSWNNRNNFIFWGQDEDAKTVWEKDKTLFREFKIHNLVNAPMLPITPACKKWDKPPCGFAKINFDVTVANEKMDYGVIVRDADGFVLVGSEGFKKAVMDIEWAKLMTFEGSMKVVGELNILKVVFEFDCANLVNRIKKKRARHYYFGTLCG</sequence>
<protein>
    <recommendedName>
        <fullName evidence="1">RNase H type-1 domain-containing protein</fullName>
    </recommendedName>
</protein>
<dbReference type="PANTHER" id="PTHR47074">
    <property type="entry name" value="BNAC02G40300D PROTEIN"/>
    <property type="match status" value="1"/>
</dbReference>
<evidence type="ECO:0000259" key="1">
    <source>
        <dbReference type="Pfam" id="PF13456"/>
    </source>
</evidence>
<accession>A0ABR0QJ86</accession>
<proteinExistence type="predicted"/>
<gene>
    <name evidence="2" type="ORF">PVK06_008146</name>
</gene>
<dbReference type="EMBL" id="JARKNE010000003">
    <property type="protein sequence ID" value="KAK5839367.1"/>
    <property type="molecule type" value="Genomic_DNA"/>
</dbReference>
<name>A0ABR0QJ86_GOSAR</name>
<organism evidence="2 3">
    <name type="scientific">Gossypium arboreum</name>
    <name type="common">Tree cotton</name>
    <name type="synonym">Gossypium nanking</name>
    <dbReference type="NCBI Taxonomy" id="29729"/>
    <lineage>
        <taxon>Eukaryota</taxon>
        <taxon>Viridiplantae</taxon>
        <taxon>Streptophyta</taxon>
        <taxon>Embryophyta</taxon>
        <taxon>Tracheophyta</taxon>
        <taxon>Spermatophyta</taxon>
        <taxon>Magnoliopsida</taxon>
        <taxon>eudicotyledons</taxon>
        <taxon>Gunneridae</taxon>
        <taxon>Pentapetalae</taxon>
        <taxon>rosids</taxon>
        <taxon>malvids</taxon>
        <taxon>Malvales</taxon>
        <taxon>Malvaceae</taxon>
        <taxon>Malvoideae</taxon>
        <taxon>Gossypium</taxon>
    </lineage>
</organism>
<dbReference type="PANTHER" id="PTHR47074:SF48">
    <property type="entry name" value="POLYNUCLEOTIDYL TRANSFERASE, RIBONUCLEASE H-LIKE SUPERFAMILY PROTEIN"/>
    <property type="match status" value="1"/>
</dbReference>
<reference evidence="2 3" key="1">
    <citation type="submission" date="2023-03" db="EMBL/GenBank/DDBJ databases">
        <title>WGS of Gossypium arboreum.</title>
        <authorList>
            <person name="Yu D."/>
        </authorList>
    </citation>
    <scope>NUCLEOTIDE SEQUENCE [LARGE SCALE GENOMIC DNA]</scope>
    <source>
        <tissue evidence="2">Leaf</tissue>
    </source>
</reference>
<comment type="caution">
    <text evidence="2">The sequence shown here is derived from an EMBL/GenBank/DDBJ whole genome shotgun (WGS) entry which is preliminary data.</text>
</comment>
<evidence type="ECO:0000313" key="3">
    <source>
        <dbReference type="Proteomes" id="UP001358586"/>
    </source>
</evidence>
<dbReference type="InterPro" id="IPR002156">
    <property type="entry name" value="RNaseH_domain"/>
</dbReference>
<dbReference type="Pfam" id="PF13456">
    <property type="entry name" value="RVT_3"/>
    <property type="match status" value="1"/>
</dbReference>
<dbReference type="Proteomes" id="UP001358586">
    <property type="component" value="Chromosome 3"/>
</dbReference>